<name>A0A0F7LAA4_9VIRU</name>
<organism evidence="2">
    <name type="scientific">uncultured marine virus</name>
    <dbReference type="NCBI Taxonomy" id="186617"/>
    <lineage>
        <taxon>Viruses</taxon>
        <taxon>environmental samples</taxon>
    </lineage>
</organism>
<evidence type="ECO:0000256" key="1">
    <source>
        <dbReference type="SAM" id="MobiDB-lite"/>
    </source>
</evidence>
<protein>
    <submittedName>
        <fullName evidence="2">Uncharacterized protein</fullName>
    </submittedName>
</protein>
<accession>A0A0F7LAA4</accession>
<feature type="compositionally biased region" description="Polar residues" evidence="1">
    <location>
        <begin position="84"/>
        <end position="96"/>
    </location>
</feature>
<sequence length="96" mass="10126">MIHIVNKGINQKYLMSKGLMGNPTDVAPAVQAVKNTGGKAQGEADTKMTMRKESAAARMVANKGRSAGRKIASNAGKKMVAGTTPDSQPHMQSWGK</sequence>
<reference evidence="2" key="1">
    <citation type="journal article" date="2015" name="Front. Microbiol.">
        <title>Combining genomic sequencing methods to explore viral diversity and reveal potential virus-host interactions.</title>
        <authorList>
            <person name="Chow C.E."/>
            <person name="Winget D.M."/>
            <person name="White R.A.III."/>
            <person name="Hallam S.J."/>
            <person name="Suttle C.A."/>
        </authorList>
    </citation>
    <scope>NUCLEOTIDE SEQUENCE</scope>
    <source>
        <strain evidence="2">Oxic1_5</strain>
    </source>
</reference>
<reference evidence="2" key="2">
    <citation type="submission" date="2015-03" db="EMBL/GenBank/DDBJ databases">
        <authorList>
            <person name="Chow C.-E.T."/>
            <person name="Winget D.M."/>
            <person name="White R.A.III."/>
            <person name="Hallam S.J."/>
            <person name="Suttle C.A."/>
        </authorList>
    </citation>
    <scope>NUCLEOTIDE SEQUENCE</scope>
    <source>
        <strain evidence="2">Oxic1_5</strain>
    </source>
</reference>
<feature type="region of interest" description="Disordered" evidence="1">
    <location>
        <begin position="60"/>
        <end position="96"/>
    </location>
</feature>
<dbReference type="EMBL" id="KR029600">
    <property type="protein sequence ID" value="AKH48001.1"/>
    <property type="molecule type" value="Genomic_DNA"/>
</dbReference>
<evidence type="ECO:0000313" key="2">
    <source>
        <dbReference type="EMBL" id="AKH48001.1"/>
    </source>
</evidence>
<proteinExistence type="predicted"/>